<dbReference type="EMBL" id="JARBHB010000003">
    <property type="protein sequence ID" value="KAJ8890334.1"/>
    <property type="molecule type" value="Genomic_DNA"/>
</dbReference>
<evidence type="ECO:0008006" key="3">
    <source>
        <dbReference type="Google" id="ProtNLM"/>
    </source>
</evidence>
<dbReference type="Proteomes" id="UP001159363">
    <property type="component" value="Chromosome 3"/>
</dbReference>
<gene>
    <name evidence="1" type="ORF">PR048_009842</name>
</gene>
<accession>A0ABQ9I215</accession>
<keyword evidence="2" id="KW-1185">Reference proteome</keyword>
<proteinExistence type="predicted"/>
<comment type="caution">
    <text evidence="1">The sequence shown here is derived from an EMBL/GenBank/DDBJ whole genome shotgun (WGS) entry which is preliminary data.</text>
</comment>
<evidence type="ECO:0000313" key="1">
    <source>
        <dbReference type="EMBL" id="KAJ8890334.1"/>
    </source>
</evidence>
<name>A0ABQ9I215_9NEOP</name>
<protein>
    <recommendedName>
        <fullName evidence="3">Transposase</fullName>
    </recommendedName>
</protein>
<sequence>MHLRHSGCHCRVVYRILERYDALKLFFTDAVFTDRLQAAQTILNILNYPVQKLYLSFFEFMLEIFNKLNRQMQLVKPQIHLLYTVMSSTVRTLLDCFNSGQNLNSTAIENVQFRNPKYVSQLENMYLGEKVNALKFPAIVTEDRLQSLDMKWRLLRNHKFDFDENVSAEEFWIHVKYLNAGDGSPMLPHLILFVEAMLCSHIPVQTWK</sequence>
<evidence type="ECO:0000313" key="2">
    <source>
        <dbReference type="Proteomes" id="UP001159363"/>
    </source>
</evidence>
<organism evidence="1 2">
    <name type="scientific">Dryococelus australis</name>
    <dbReference type="NCBI Taxonomy" id="614101"/>
    <lineage>
        <taxon>Eukaryota</taxon>
        <taxon>Metazoa</taxon>
        <taxon>Ecdysozoa</taxon>
        <taxon>Arthropoda</taxon>
        <taxon>Hexapoda</taxon>
        <taxon>Insecta</taxon>
        <taxon>Pterygota</taxon>
        <taxon>Neoptera</taxon>
        <taxon>Polyneoptera</taxon>
        <taxon>Phasmatodea</taxon>
        <taxon>Verophasmatodea</taxon>
        <taxon>Anareolatae</taxon>
        <taxon>Phasmatidae</taxon>
        <taxon>Eurycanthinae</taxon>
        <taxon>Dryococelus</taxon>
    </lineage>
</organism>
<reference evidence="1 2" key="1">
    <citation type="submission" date="2023-02" db="EMBL/GenBank/DDBJ databases">
        <title>LHISI_Scaffold_Assembly.</title>
        <authorList>
            <person name="Stuart O.P."/>
            <person name="Cleave R."/>
            <person name="Magrath M.J.L."/>
            <person name="Mikheyev A.S."/>
        </authorList>
    </citation>
    <scope>NUCLEOTIDE SEQUENCE [LARGE SCALE GENOMIC DNA]</scope>
    <source>
        <strain evidence="1">Daus_M_001</strain>
        <tissue evidence="1">Leg muscle</tissue>
    </source>
</reference>